<dbReference type="GO" id="GO:0008758">
    <property type="term" value="F:UDP-2,3-diacylglucosamine hydrolase activity"/>
    <property type="evidence" value="ECO:0007669"/>
    <property type="project" value="TreeGrafter"/>
</dbReference>
<dbReference type="RefSeq" id="WP_127724269.1">
    <property type="nucleotide sequence ID" value="NZ_RLIH01000005.1"/>
</dbReference>
<dbReference type="PANTHER" id="PTHR31302">
    <property type="entry name" value="TRANSMEMBRANE PROTEIN WITH METALLOPHOSPHOESTERASE DOMAIN-RELATED"/>
    <property type="match status" value="1"/>
</dbReference>
<evidence type="ECO:0000313" key="5">
    <source>
        <dbReference type="Proteomes" id="UP000288812"/>
    </source>
</evidence>
<dbReference type="GO" id="GO:0009245">
    <property type="term" value="P:lipid A biosynthetic process"/>
    <property type="evidence" value="ECO:0007669"/>
    <property type="project" value="TreeGrafter"/>
</dbReference>
<comment type="caution">
    <text evidence="4">The sequence shown here is derived from an EMBL/GenBank/DDBJ whole genome shotgun (WGS) entry which is preliminary data.</text>
</comment>
<dbReference type="InterPro" id="IPR004843">
    <property type="entry name" value="Calcineurin-like_PHP"/>
</dbReference>
<feature type="domain" description="Calcineurin-like phosphoesterase" evidence="3">
    <location>
        <begin position="34"/>
        <end position="186"/>
    </location>
</feature>
<dbReference type="Pfam" id="PF00149">
    <property type="entry name" value="Metallophos"/>
    <property type="match status" value="1"/>
</dbReference>
<dbReference type="GO" id="GO:0046872">
    <property type="term" value="F:metal ion binding"/>
    <property type="evidence" value="ECO:0007669"/>
    <property type="project" value="UniProtKB-KW"/>
</dbReference>
<evidence type="ECO:0000313" key="4">
    <source>
        <dbReference type="EMBL" id="RVU54886.1"/>
    </source>
</evidence>
<keyword evidence="1" id="KW-0479">Metal-binding</keyword>
<evidence type="ECO:0000259" key="3">
    <source>
        <dbReference type="Pfam" id="PF00149"/>
    </source>
</evidence>
<accession>A0A437S780</accession>
<dbReference type="InterPro" id="IPR051158">
    <property type="entry name" value="Metallophosphoesterase_sf"/>
</dbReference>
<dbReference type="Gene3D" id="3.60.21.10">
    <property type="match status" value="1"/>
</dbReference>
<dbReference type="GO" id="GO:0016020">
    <property type="term" value="C:membrane"/>
    <property type="evidence" value="ECO:0007669"/>
    <property type="project" value="GOC"/>
</dbReference>
<gene>
    <name evidence="4" type="ORF">EF514_04690</name>
</gene>
<dbReference type="SUPFAM" id="SSF56300">
    <property type="entry name" value="Metallo-dependent phosphatases"/>
    <property type="match status" value="1"/>
</dbReference>
<dbReference type="InterPro" id="IPR029052">
    <property type="entry name" value="Metallo-depent_PP-like"/>
</dbReference>
<dbReference type="Proteomes" id="UP000288812">
    <property type="component" value="Unassembled WGS sequence"/>
</dbReference>
<dbReference type="OrthoDB" id="9780884at2"/>
<dbReference type="EMBL" id="RLIH01000005">
    <property type="protein sequence ID" value="RVU54886.1"/>
    <property type="molecule type" value="Genomic_DNA"/>
</dbReference>
<sequence length="249" mass="29027">MIFLLIFIFYLIFQLSVFKVYSLNFESEKITSEIKITQISDFHDNKLINYKNLKDSIDKFKPDLIVLTGDIINRYTTNLSNVYSLLEIIEDYRVLFVEGNHEVDNLNKSIYKLLEEKNIENISKSNISFTMKSQKINIYGNGFGKENYIKRNLKENEFNLLLTHNPHDFVNNYEKFDLVLSGHTHGGQVRLPILGQILDHGPTLFPKYSKGFYKVFSSLLYIDSGLGQSLYIRINDRISFTNIVLKTPK</sequence>
<evidence type="ECO:0000256" key="1">
    <source>
        <dbReference type="ARBA" id="ARBA00022723"/>
    </source>
</evidence>
<keyword evidence="2" id="KW-0378">Hydrolase</keyword>
<dbReference type="AlphaFoldDB" id="A0A437S780"/>
<organism evidence="4 5">
    <name type="scientific">Anaerosphaera multitolerans</name>
    <dbReference type="NCBI Taxonomy" id="2487351"/>
    <lineage>
        <taxon>Bacteria</taxon>
        <taxon>Bacillati</taxon>
        <taxon>Bacillota</taxon>
        <taxon>Tissierellia</taxon>
        <taxon>Tissierellales</taxon>
        <taxon>Peptoniphilaceae</taxon>
        <taxon>Anaerosphaera</taxon>
    </lineage>
</organism>
<dbReference type="PANTHER" id="PTHR31302:SF31">
    <property type="entry name" value="PHOSPHODIESTERASE YAEI"/>
    <property type="match status" value="1"/>
</dbReference>
<keyword evidence="5" id="KW-1185">Reference proteome</keyword>
<evidence type="ECO:0000256" key="2">
    <source>
        <dbReference type="ARBA" id="ARBA00022801"/>
    </source>
</evidence>
<protein>
    <submittedName>
        <fullName evidence="4">Metallophosphoesterase</fullName>
    </submittedName>
</protein>
<reference evidence="4 5" key="1">
    <citation type="submission" date="2018-11" db="EMBL/GenBank/DDBJ databases">
        <title>Genome sequencing and assembly of Anaerosphaera sp. nov., GS7-6-2.</title>
        <authorList>
            <person name="Rettenmaier R."/>
            <person name="Liebl W."/>
            <person name="Zverlov V."/>
        </authorList>
    </citation>
    <scope>NUCLEOTIDE SEQUENCE [LARGE SCALE GENOMIC DNA]</scope>
    <source>
        <strain evidence="4 5">GS7-6-2</strain>
    </source>
</reference>
<proteinExistence type="predicted"/>
<name>A0A437S780_9FIRM</name>